<dbReference type="Gene3D" id="3.40.50.720">
    <property type="entry name" value="NAD(P)-binding Rossmann-like Domain"/>
    <property type="match status" value="1"/>
</dbReference>
<organism evidence="20 21">
    <name type="scientific">Babesia ovis</name>
    <dbReference type="NCBI Taxonomy" id="5869"/>
    <lineage>
        <taxon>Eukaryota</taxon>
        <taxon>Sar</taxon>
        <taxon>Alveolata</taxon>
        <taxon>Apicomplexa</taxon>
        <taxon>Aconoidasida</taxon>
        <taxon>Piroplasmida</taxon>
        <taxon>Babesiidae</taxon>
        <taxon>Babesia</taxon>
    </lineage>
</organism>
<dbReference type="HAMAP" id="MF_00183">
    <property type="entry name" value="DXP_reductoisom"/>
    <property type="match status" value="1"/>
</dbReference>
<comment type="caution">
    <text evidence="20">The sequence shown here is derived from an EMBL/GenBank/DDBJ whole genome shotgun (WGS) entry which is preliminary data.</text>
</comment>
<feature type="domain" description="1-deoxy-D-xylulose 5-phosphate reductoisomerase N-terminal" evidence="17">
    <location>
        <begin position="584"/>
        <end position="712"/>
    </location>
</feature>
<dbReference type="GO" id="GO:0030145">
    <property type="term" value="F:manganese ion binding"/>
    <property type="evidence" value="ECO:0007669"/>
    <property type="project" value="TreeGrafter"/>
</dbReference>
<dbReference type="Proteomes" id="UP001057455">
    <property type="component" value="Unassembled WGS sequence"/>
</dbReference>
<dbReference type="Pfam" id="PF02670">
    <property type="entry name" value="DXP_reductoisom"/>
    <property type="match status" value="1"/>
</dbReference>
<keyword evidence="14" id="KW-0414">Isoprene biosynthesis</keyword>
<evidence type="ECO:0000256" key="14">
    <source>
        <dbReference type="ARBA" id="ARBA00023229"/>
    </source>
</evidence>
<keyword evidence="11" id="KW-0809">Transit peptide</keyword>
<dbReference type="InterPro" id="IPR036169">
    <property type="entry name" value="DXPR_C_sf"/>
</dbReference>
<dbReference type="SUPFAM" id="SSF69055">
    <property type="entry name" value="1-deoxy-D-xylulose-5-phosphate reductoisomerase, C-terminal domain"/>
    <property type="match status" value="1"/>
</dbReference>
<evidence type="ECO:0000259" key="18">
    <source>
        <dbReference type="Pfam" id="PF08436"/>
    </source>
</evidence>
<keyword evidence="12" id="KW-0560">Oxidoreductase</keyword>
<dbReference type="GO" id="GO:0051484">
    <property type="term" value="P:isopentenyl diphosphate biosynthetic process, methylerythritol 4-phosphate pathway involved in terpenoid biosynthetic process"/>
    <property type="evidence" value="ECO:0007669"/>
    <property type="project" value="TreeGrafter"/>
</dbReference>
<comment type="catalytic activity">
    <reaction evidence="15">
        <text>2-C-methyl-D-erythritol 4-phosphate + NADP(+) = 1-deoxy-D-xylulose 5-phosphate + NADPH + H(+)</text>
        <dbReference type="Rhea" id="RHEA:13717"/>
        <dbReference type="ChEBI" id="CHEBI:15378"/>
        <dbReference type="ChEBI" id="CHEBI:57783"/>
        <dbReference type="ChEBI" id="CHEBI:57792"/>
        <dbReference type="ChEBI" id="CHEBI:58262"/>
        <dbReference type="ChEBI" id="CHEBI:58349"/>
        <dbReference type="EC" id="1.1.1.267"/>
    </reaction>
    <physiologicalReaction direction="right-to-left" evidence="15">
        <dbReference type="Rhea" id="RHEA:13719"/>
    </physiologicalReaction>
</comment>
<comment type="similarity">
    <text evidence="5">Belongs to the DXR family.</text>
</comment>
<dbReference type="InterPro" id="IPR003821">
    <property type="entry name" value="DXP_reductoisomerase"/>
</dbReference>
<dbReference type="OrthoDB" id="3482at2759"/>
<comment type="cofactor">
    <cofactor evidence="1">
        <name>Mn(2+)</name>
        <dbReference type="ChEBI" id="CHEBI:29035"/>
    </cofactor>
</comment>
<keyword evidence="7" id="KW-0934">Plastid</keyword>
<feature type="domain" description="DXP reductoisomerase C-terminal" evidence="19">
    <location>
        <begin position="865"/>
        <end position="980"/>
    </location>
</feature>
<dbReference type="GO" id="GO:0070402">
    <property type="term" value="F:NADPH binding"/>
    <property type="evidence" value="ECO:0007669"/>
    <property type="project" value="InterPro"/>
</dbReference>
<evidence type="ECO:0000256" key="12">
    <source>
        <dbReference type="ARBA" id="ARBA00023002"/>
    </source>
</evidence>
<evidence type="ECO:0000313" key="20">
    <source>
        <dbReference type="EMBL" id="GFE55130.1"/>
    </source>
</evidence>
<evidence type="ECO:0000313" key="21">
    <source>
        <dbReference type="Proteomes" id="UP001057455"/>
    </source>
</evidence>
<evidence type="ECO:0000256" key="5">
    <source>
        <dbReference type="ARBA" id="ARBA00006825"/>
    </source>
</evidence>
<evidence type="ECO:0000256" key="2">
    <source>
        <dbReference type="ARBA" id="ARBA00001946"/>
    </source>
</evidence>
<evidence type="ECO:0000256" key="3">
    <source>
        <dbReference type="ARBA" id="ARBA00004467"/>
    </source>
</evidence>
<dbReference type="EC" id="1.1.1.267" evidence="6"/>
<evidence type="ECO:0000256" key="4">
    <source>
        <dbReference type="ARBA" id="ARBA00005094"/>
    </source>
</evidence>
<dbReference type="PANTHER" id="PTHR30525:SF0">
    <property type="entry name" value="1-DEOXY-D-XYLULOSE 5-PHOSPHATE REDUCTOISOMERASE, CHLOROPLASTIC"/>
    <property type="match status" value="1"/>
</dbReference>
<feature type="domain" description="1-deoxy-D-xylulose 5-phosphate reductoisomerase C-terminal" evidence="18">
    <location>
        <begin position="726"/>
        <end position="831"/>
    </location>
</feature>
<evidence type="ECO:0000256" key="9">
    <source>
        <dbReference type="ARBA" id="ARBA00022857"/>
    </source>
</evidence>
<evidence type="ECO:0000256" key="7">
    <source>
        <dbReference type="ARBA" id="ARBA00022640"/>
    </source>
</evidence>
<evidence type="ECO:0000256" key="13">
    <source>
        <dbReference type="ARBA" id="ARBA00023211"/>
    </source>
</evidence>
<dbReference type="InterPro" id="IPR013644">
    <property type="entry name" value="DXP_reductoisomerase_C"/>
</dbReference>
<keyword evidence="21" id="KW-1185">Reference proteome</keyword>
<evidence type="ECO:0000256" key="1">
    <source>
        <dbReference type="ARBA" id="ARBA00001936"/>
    </source>
</evidence>
<reference evidence="20" key="1">
    <citation type="submission" date="2019-12" db="EMBL/GenBank/DDBJ databases">
        <title>Genome sequence of Babesia ovis.</title>
        <authorList>
            <person name="Yamagishi J."/>
            <person name="Sevinc F."/>
            <person name="Xuan X."/>
        </authorList>
    </citation>
    <scope>NUCLEOTIDE SEQUENCE</scope>
    <source>
        <strain evidence="20">Selcuk</strain>
    </source>
</reference>
<dbReference type="EMBL" id="BLIY01000017">
    <property type="protein sequence ID" value="GFE55130.1"/>
    <property type="molecule type" value="Genomic_DNA"/>
</dbReference>
<dbReference type="SUPFAM" id="SSF51735">
    <property type="entry name" value="NAD(P)-binding Rossmann-fold domains"/>
    <property type="match status" value="1"/>
</dbReference>
<dbReference type="AlphaFoldDB" id="A0A9W5TCS8"/>
<dbReference type="Gene3D" id="1.10.1740.10">
    <property type="match status" value="1"/>
</dbReference>
<dbReference type="SUPFAM" id="SSF55347">
    <property type="entry name" value="Glyceraldehyde-3-phosphate dehydrogenase-like, C-terminal domain"/>
    <property type="match status" value="1"/>
</dbReference>
<dbReference type="PANTHER" id="PTHR30525">
    <property type="entry name" value="1-DEOXY-D-XYLULOSE 5-PHOSPHATE REDUCTOISOMERASE"/>
    <property type="match status" value="1"/>
</dbReference>
<name>A0A9W5TCS8_BABOV</name>
<comment type="cofactor">
    <cofactor evidence="2">
        <name>Mg(2+)</name>
        <dbReference type="ChEBI" id="CHEBI:18420"/>
    </cofactor>
</comment>
<accession>A0A9W5TCS8</accession>
<evidence type="ECO:0000256" key="16">
    <source>
        <dbReference type="ARBA" id="ARBA00073770"/>
    </source>
</evidence>
<dbReference type="Pfam" id="PF08436">
    <property type="entry name" value="DXP_redisom_C"/>
    <property type="match status" value="1"/>
</dbReference>
<dbReference type="GO" id="GO:0020011">
    <property type="term" value="C:apicoplast"/>
    <property type="evidence" value="ECO:0007669"/>
    <property type="project" value="UniProtKB-SubCell"/>
</dbReference>
<comment type="pathway">
    <text evidence="4">Isoprenoid biosynthesis; isopentenyl diphosphate biosynthesis via DXP pathway; isopentenyl diphosphate from 1-deoxy-D-xylulose 5-phosphate: step 1/6.</text>
</comment>
<evidence type="ECO:0000256" key="8">
    <source>
        <dbReference type="ARBA" id="ARBA00022723"/>
    </source>
</evidence>
<protein>
    <recommendedName>
        <fullName evidence="16">1-deoxy-D-xylulose 5-phosphate reductoisomerase, apicoplastic</fullName>
        <ecNumber evidence="6">1.1.1.267</ecNumber>
    </recommendedName>
</protein>
<dbReference type="Gene3D" id="3.30.2130.30">
    <property type="match status" value="1"/>
</dbReference>
<keyword evidence="13" id="KW-0464">Manganese</keyword>
<keyword evidence="10" id="KW-0933">Apicoplast</keyword>
<evidence type="ECO:0000256" key="6">
    <source>
        <dbReference type="ARBA" id="ARBA00012366"/>
    </source>
</evidence>
<dbReference type="NCBIfam" id="TIGR00243">
    <property type="entry name" value="Dxr"/>
    <property type="match status" value="1"/>
</dbReference>
<evidence type="ECO:0000256" key="15">
    <source>
        <dbReference type="ARBA" id="ARBA00048543"/>
    </source>
</evidence>
<dbReference type="GO" id="GO:0030604">
    <property type="term" value="F:1-deoxy-D-xylulose-5-phosphate reductoisomerase activity"/>
    <property type="evidence" value="ECO:0007669"/>
    <property type="project" value="UniProtKB-EC"/>
</dbReference>
<evidence type="ECO:0000259" key="17">
    <source>
        <dbReference type="Pfam" id="PF02670"/>
    </source>
</evidence>
<sequence length="990" mass="110224">MPLKLKESVTVFLSVRKGLETCLLKEIKENTNLNCIKRIHFKRQEVAPIAQEEGSVCKQGLANRSLDLASSRIGSSGADRWLHVAEPEPLPTKTQREPTKETNHKFKTTESCSIRLQSGGLEVKCNREWLIGSVISLRSLESVWLRVGTPFRCHGSEDLIHRVSLLPWGDYLPQIEVEAIPLRVITRHSSVWSRVVIEECLRQGIRLYLARNAGCIGKVQSKPDDFCVSVILNRNTCYIAVQCSSRLSPRQYNYIDKPISIDTNHCIGTSVPFWSISMTKREARLEATRKSESVAAALPKENTAISSHLQRNAQGYTVARANYIEKQQLINGDKYDTADALTAGLLHSSSIFKTLVNKPIRIWNPFCGNGLLAGEIVSLLLELPNFTKEHPPSEYFKDIASGGLFDSYDSVVSKYLGHKRQNLTDVEIIASDTSILNLQQASKKLNDLYEFYKPLFNKDTNNTNQYIEHSTNVKEYCNRLPIPLSLHNAPLGTVAPLVYRSMVIAKIPSMTAAKGGNGIYERIKSYKDFGHIVSSRSDWKAVFVIVRGTAFEFYSGLDWKCIAKVTCSAGHTIRLLKSAKPIKVAVIGSTGSIGTQTLEIIRRINAESDEPKFKVVALSANSNADDLSKQAMEFKPNILNINFGAEALRQNVPNECEITTGKESILEICKNFDYDLLVMGISGCAGIEPTIAAAEGGKSLALANKESVVSAGCLLRKAIKKSKCELIPIDSEHNAIYQCLMSSARDFLEYTKQRDSRPLCGISSNVLNAVKRLIITSSGGPFRDTDPSLMKSLRLKDAIKHPVWSMGAKITIDSSTMMNKGLEVIEAHELFGIPYDSIRVLIHKECIVHSLVQFVDNSVMAQLYNPDMKLPIAYALNWPDRLPNTLPELDLVGQPLSFTNPDLKKFPCLKLAFEVGKMGGLYPTVLNAANEQANELLRQDAIAHWEIHELVKNAIDTFKQPDITEPSIDDIMEADAWGKQHVMELFTNQN</sequence>
<dbReference type="CDD" id="cd11715">
    <property type="entry name" value="THUMP_AdoMetMT"/>
    <property type="match status" value="1"/>
</dbReference>
<evidence type="ECO:0000256" key="10">
    <source>
        <dbReference type="ARBA" id="ARBA00022887"/>
    </source>
</evidence>
<comment type="subcellular location">
    <subcellularLocation>
        <location evidence="3">Plastid</location>
        <location evidence="3">Apicoplast</location>
    </subcellularLocation>
</comment>
<evidence type="ECO:0000259" key="19">
    <source>
        <dbReference type="Pfam" id="PF13288"/>
    </source>
</evidence>
<evidence type="ECO:0000256" key="11">
    <source>
        <dbReference type="ARBA" id="ARBA00022946"/>
    </source>
</evidence>
<keyword evidence="9" id="KW-0521">NADP</keyword>
<dbReference type="FunFam" id="3.40.50.720:FF:000045">
    <property type="entry name" value="1-deoxy-D-xylulose 5-phosphate reductoisomerase"/>
    <property type="match status" value="1"/>
</dbReference>
<dbReference type="InterPro" id="IPR036291">
    <property type="entry name" value="NAD(P)-bd_dom_sf"/>
</dbReference>
<gene>
    <name evidence="20" type="ORF">BaOVIS_025340</name>
</gene>
<keyword evidence="8" id="KW-0479">Metal-binding</keyword>
<dbReference type="InterPro" id="IPR026877">
    <property type="entry name" value="DXPR_C"/>
</dbReference>
<proteinExistence type="inferred from homology"/>
<dbReference type="InterPro" id="IPR013512">
    <property type="entry name" value="DXP_reductoisomerase_N"/>
</dbReference>
<dbReference type="Pfam" id="PF13288">
    <property type="entry name" value="DXPR_C"/>
    <property type="match status" value="1"/>
</dbReference>